<reference evidence="2" key="1">
    <citation type="journal article" date="2014" name="Int. J. Syst. Evol. Microbiol.">
        <title>Complete genome sequence of Corynebacterium casei LMG S-19264T (=DSM 44701T), isolated from a smear-ripened cheese.</title>
        <authorList>
            <consortium name="US DOE Joint Genome Institute (JGI-PGF)"/>
            <person name="Walter F."/>
            <person name="Albersmeier A."/>
            <person name="Kalinowski J."/>
            <person name="Ruckert C."/>
        </authorList>
    </citation>
    <scope>NUCLEOTIDE SEQUENCE</scope>
    <source>
        <strain evidence="2">JCM 19831</strain>
    </source>
</reference>
<evidence type="ECO:0000313" key="3">
    <source>
        <dbReference type="Proteomes" id="UP000642070"/>
    </source>
</evidence>
<proteinExistence type="predicted"/>
<evidence type="ECO:0000259" key="1">
    <source>
        <dbReference type="Pfam" id="PF00582"/>
    </source>
</evidence>
<dbReference type="RefSeq" id="WP_190256948.1">
    <property type="nucleotide sequence ID" value="NZ_BMPI01000085.1"/>
</dbReference>
<dbReference type="SUPFAM" id="SSF52402">
    <property type="entry name" value="Adenine nucleotide alpha hydrolases-like"/>
    <property type="match status" value="1"/>
</dbReference>
<sequence length="161" mass="17391">MRRIVVGVSQSLAGLAAVRYGLGEARRIGAPLYAVRAWPFPAHWRGPAVTEWQRELRAEAQRYVVDAFASAVGGAPDDVEVLVAAPVGRADHVLLDLAGDDDLLVLGAAGRSWVVRACTRAARCPVVVVPEPELARRRPYRTLRRALSKHSAARTGPCGEH</sequence>
<protein>
    <submittedName>
        <fullName evidence="2">Universal stress protein</fullName>
    </submittedName>
</protein>
<dbReference type="InterPro" id="IPR014729">
    <property type="entry name" value="Rossmann-like_a/b/a_fold"/>
</dbReference>
<dbReference type="Gene3D" id="3.40.50.620">
    <property type="entry name" value="HUPs"/>
    <property type="match status" value="1"/>
</dbReference>
<feature type="domain" description="UspA" evidence="1">
    <location>
        <begin position="1"/>
        <end position="130"/>
    </location>
</feature>
<keyword evidence="3" id="KW-1185">Reference proteome</keyword>
<dbReference type="Proteomes" id="UP000642070">
    <property type="component" value="Unassembled WGS sequence"/>
</dbReference>
<evidence type="ECO:0000313" key="2">
    <source>
        <dbReference type="EMBL" id="GGM80789.1"/>
    </source>
</evidence>
<dbReference type="Pfam" id="PF00582">
    <property type="entry name" value="Usp"/>
    <property type="match status" value="1"/>
</dbReference>
<dbReference type="InterPro" id="IPR006016">
    <property type="entry name" value="UspA"/>
</dbReference>
<organism evidence="2 3">
    <name type="scientific">Dactylosporangium sucinum</name>
    <dbReference type="NCBI Taxonomy" id="1424081"/>
    <lineage>
        <taxon>Bacteria</taxon>
        <taxon>Bacillati</taxon>
        <taxon>Actinomycetota</taxon>
        <taxon>Actinomycetes</taxon>
        <taxon>Micromonosporales</taxon>
        <taxon>Micromonosporaceae</taxon>
        <taxon>Dactylosporangium</taxon>
    </lineage>
</organism>
<accession>A0A917X6J7</accession>
<comment type="caution">
    <text evidence="2">The sequence shown here is derived from an EMBL/GenBank/DDBJ whole genome shotgun (WGS) entry which is preliminary data.</text>
</comment>
<dbReference type="EMBL" id="BMPI01000085">
    <property type="protein sequence ID" value="GGM80789.1"/>
    <property type="molecule type" value="Genomic_DNA"/>
</dbReference>
<gene>
    <name evidence="2" type="ORF">GCM10007977_097850</name>
</gene>
<name>A0A917X6J7_9ACTN</name>
<reference evidence="2" key="2">
    <citation type="submission" date="2020-09" db="EMBL/GenBank/DDBJ databases">
        <authorList>
            <person name="Sun Q."/>
            <person name="Ohkuma M."/>
        </authorList>
    </citation>
    <scope>NUCLEOTIDE SEQUENCE</scope>
    <source>
        <strain evidence="2">JCM 19831</strain>
    </source>
</reference>
<dbReference type="AlphaFoldDB" id="A0A917X6J7"/>